<keyword evidence="13" id="KW-1185">Reference proteome</keyword>
<keyword evidence="4" id="KW-0067">ATP-binding</keyword>
<dbReference type="Pfam" id="PF05188">
    <property type="entry name" value="MutS_II"/>
    <property type="match status" value="1"/>
</dbReference>
<dbReference type="Proteomes" id="UP000298138">
    <property type="component" value="Unassembled WGS sequence"/>
</dbReference>
<evidence type="ECO:0000256" key="3">
    <source>
        <dbReference type="ARBA" id="ARBA00022741"/>
    </source>
</evidence>
<dbReference type="EMBL" id="ML220168">
    <property type="protein sequence ID" value="TGZ76725.1"/>
    <property type="molecule type" value="Genomic_DNA"/>
</dbReference>
<evidence type="ECO:0000256" key="10">
    <source>
        <dbReference type="SAM" id="MobiDB-lite"/>
    </source>
</evidence>
<keyword evidence="5" id="KW-0238">DNA-binding</keyword>
<dbReference type="FunFam" id="1.10.1420.10:FF:000013">
    <property type="entry name" value="mutS protein homolog 4"/>
    <property type="match status" value="1"/>
</dbReference>
<comment type="similarity">
    <text evidence="1">Belongs to the DNA mismatch repair MutS family. MSH3 subfamily.</text>
</comment>
<evidence type="ECO:0000256" key="4">
    <source>
        <dbReference type="ARBA" id="ARBA00022840"/>
    </source>
</evidence>
<dbReference type="GO" id="GO:0006298">
    <property type="term" value="P:mismatch repair"/>
    <property type="evidence" value="ECO:0007669"/>
    <property type="project" value="InterPro"/>
</dbReference>
<dbReference type="SMART" id="SM00534">
    <property type="entry name" value="MUTSac"/>
    <property type="match status" value="1"/>
</dbReference>
<dbReference type="Pfam" id="PF05192">
    <property type="entry name" value="MutS_III"/>
    <property type="match status" value="1"/>
</dbReference>
<gene>
    <name evidence="12" type="ORF">EX30DRAFT_360336</name>
</gene>
<dbReference type="GO" id="GO:0005634">
    <property type="term" value="C:nucleus"/>
    <property type="evidence" value="ECO:0007669"/>
    <property type="project" value="TreeGrafter"/>
</dbReference>
<dbReference type="GO" id="GO:0007131">
    <property type="term" value="P:reciprocal meiotic recombination"/>
    <property type="evidence" value="ECO:0007669"/>
    <property type="project" value="TreeGrafter"/>
</dbReference>
<dbReference type="Pfam" id="PF05190">
    <property type="entry name" value="MutS_IV"/>
    <property type="match status" value="1"/>
</dbReference>
<dbReference type="SUPFAM" id="SSF48334">
    <property type="entry name" value="DNA repair protein MutS, domain III"/>
    <property type="match status" value="1"/>
</dbReference>
<keyword evidence="6" id="KW-0469">Meiosis</keyword>
<protein>
    <recommendedName>
        <fullName evidence="2 9">DNA mismatch repair protein MSH3</fullName>
    </recommendedName>
    <alternativeName>
        <fullName evidence="2 9">DNA mismatch repair protein MSH3</fullName>
    </alternativeName>
    <alternativeName>
        <fullName evidence="8">MutS protein homolog 3</fullName>
    </alternativeName>
</protein>
<dbReference type="InterPro" id="IPR036187">
    <property type="entry name" value="DNA_mismatch_repair_MutS_sf"/>
</dbReference>
<evidence type="ECO:0000256" key="1">
    <source>
        <dbReference type="ARBA" id="ARBA00007094"/>
    </source>
</evidence>
<evidence type="ECO:0000256" key="2">
    <source>
        <dbReference type="ARBA" id="ARBA00022151"/>
    </source>
</evidence>
<dbReference type="PANTHER" id="PTHR11361:SF21">
    <property type="entry name" value="MUTS PROTEIN HOMOLOG 4"/>
    <property type="match status" value="1"/>
</dbReference>
<feature type="region of interest" description="Disordered" evidence="10">
    <location>
        <begin position="1"/>
        <end position="37"/>
    </location>
</feature>
<sequence>MSTSRRSTATSRPSTSASSSAATCRPHTGARPRTAHSNFGPRQQIICAVTESRGVSATVGLCFVNVTNAECILSEIRDSQTYVRSLQKLYVFDPTEILAPATSLIPRRSTLISLIEQYLPHVPITQLPRKYYNEQQGNDYIQQLCVPADIPSIFTATTGKFYSLSSCAAVLKHVELTYIRFAVHALRMRYEPSEGSMLIDFSTVHSLELLQNATSPKSRECLFGLLNETSTTMGVRLLRMNILQPVTEKEVLELRLDAVEELTKNEEMFFAVREALKGFPDMDRLCTQLITTPVKASLKHSEQSINNVIILKQGAACVQPVFEALGPARSGLLVAIRELCSPPKIAAIVDLINEVINEDVAFSKSPLDLRNQRCYAVKSGVNGLLDVARQTYKEATEDVHTLVEELSKEFELPLELRFETGRGYYLRLHSSDLDDKVLAPVFINVVKRKRFVEFSTLELMKRNAKINDSLTEVLLMSDKTVQQLVSDVAQEVSGLFKVSEGIAMLDMISSFAQLCTLQDYVRPEFTDTLGIKAGRHPIREKIHREHFVPNDVYATQQSRFQIVTGCNMSGKSTYLRTIALLTIMSQIGSFIPATYASIPLRTHLFARISTDDSLTSTISTFSAEMREMAFIIANISPTALVIIDELGRGTSSRDGVAIALAICERLVKEKALVWFATHFVELAEVLGERPGVVGLHMTVQQEPISDSTTSGDNNQRGSNMTMLYKVSDGLVPDRHYGLAIAQFVGLPQHILSRATEISKQLVRRKEERMRRSGAWKTARRRVLVLRFYEMLGQAREAGEGMEDGVLGDWVKRLGREFLAKMEAVDAGEGDDEEDEEDESESESESESEGDEMEVESEGTSPLRAVESGSLGGESMEDEGSLISDIILGNGEDVEM</sequence>
<reference evidence="12 13" key="1">
    <citation type="submission" date="2019-04" db="EMBL/GenBank/DDBJ databases">
        <title>Comparative genomics and transcriptomics to analyze fruiting body development in filamentous ascomycetes.</title>
        <authorList>
            <consortium name="DOE Joint Genome Institute"/>
            <person name="Lutkenhaus R."/>
            <person name="Traeger S."/>
            <person name="Breuer J."/>
            <person name="Kuo A."/>
            <person name="Lipzen A."/>
            <person name="Pangilinan J."/>
            <person name="Dilworth D."/>
            <person name="Sandor L."/>
            <person name="Poggeler S."/>
            <person name="Barry K."/>
            <person name="Grigoriev I.V."/>
            <person name="Nowrousian M."/>
        </authorList>
    </citation>
    <scope>NUCLEOTIDE SEQUENCE [LARGE SCALE GENOMIC DNA]</scope>
    <source>
        <strain evidence="12 13">CBS 389.68</strain>
    </source>
</reference>
<dbReference type="GO" id="GO:0140664">
    <property type="term" value="F:ATP-dependent DNA damage sensor activity"/>
    <property type="evidence" value="ECO:0007669"/>
    <property type="project" value="InterPro"/>
</dbReference>
<dbReference type="STRING" id="341454.A0A4S2MJ05"/>
<feature type="domain" description="DNA mismatch repair proteins mutS family" evidence="11">
    <location>
        <begin position="639"/>
        <end position="655"/>
    </location>
</feature>
<evidence type="ECO:0000313" key="13">
    <source>
        <dbReference type="Proteomes" id="UP000298138"/>
    </source>
</evidence>
<proteinExistence type="inferred from homology"/>
<organism evidence="12 13">
    <name type="scientific">Ascodesmis nigricans</name>
    <dbReference type="NCBI Taxonomy" id="341454"/>
    <lineage>
        <taxon>Eukaryota</taxon>
        <taxon>Fungi</taxon>
        <taxon>Dikarya</taxon>
        <taxon>Ascomycota</taxon>
        <taxon>Pezizomycotina</taxon>
        <taxon>Pezizomycetes</taxon>
        <taxon>Pezizales</taxon>
        <taxon>Ascodesmidaceae</taxon>
        <taxon>Ascodesmis</taxon>
    </lineage>
</organism>
<dbReference type="GO" id="GO:0030983">
    <property type="term" value="F:mismatched DNA binding"/>
    <property type="evidence" value="ECO:0007669"/>
    <property type="project" value="InterPro"/>
</dbReference>
<dbReference type="InterPro" id="IPR011184">
    <property type="entry name" value="DNA_mismatch_repair_Msh2"/>
</dbReference>
<evidence type="ECO:0000256" key="5">
    <source>
        <dbReference type="ARBA" id="ARBA00023125"/>
    </source>
</evidence>
<evidence type="ECO:0000256" key="9">
    <source>
        <dbReference type="ARBA" id="ARBA00073774"/>
    </source>
</evidence>
<dbReference type="SUPFAM" id="SSF53150">
    <property type="entry name" value="DNA repair protein MutS, domain II"/>
    <property type="match status" value="1"/>
</dbReference>
<evidence type="ECO:0000256" key="8">
    <source>
        <dbReference type="ARBA" id="ARBA00029792"/>
    </source>
</evidence>
<dbReference type="InterPro" id="IPR007861">
    <property type="entry name" value="DNA_mismatch_repair_MutS_clamp"/>
</dbReference>
<dbReference type="InterPro" id="IPR007860">
    <property type="entry name" value="DNA_mmatch_repair_MutS_con_dom"/>
</dbReference>
<dbReference type="OrthoDB" id="276261at2759"/>
<dbReference type="PROSITE" id="PS00486">
    <property type="entry name" value="DNA_MISMATCH_REPAIR_2"/>
    <property type="match status" value="1"/>
</dbReference>
<dbReference type="InterPro" id="IPR007696">
    <property type="entry name" value="DNA_mismatch_repair_MutS_core"/>
</dbReference>
<keyword evidence="3" id="KW-0547">Nucleotide-binding</keyword>
<feature type="compositionally biased region" description="Low complexity" evidence="10">
    <location>
        <begin position="1"/>
        <end position="23"/>
    </location>
</feature>
<dbReference type="InterPro" id="IPR027417">
    <property type="entry name" value="P-loop_NTPase"/>
</dbReference>
<evidence type="ECO:0000256" key="7">
    <source>
        <dbReference type="ARBA" id="ARBA00025902"/>
    </source>
</evidence>
<dbReference type="InterPro" id="IPR036678">
    <property type="entry name" value="MutS_con_dom_sf"/>
</dbReference>
<dbReference type="Gene3D" id="3.30.420.110">
    <property type="entry name" value="MutS, connector domain"/>
    <property type="match status" value="1"/>
</dbReference>
<accession>A0A4S2MJ05</accession>
<dbReference type="AlphaFoldDB" id="A0A4S2MJ05"/>
<dbReference type="SUPFAM" id="SSF52540">
    <property type="entry name" value="P-loop containing nucleoside triphosphate hydrolases"/>
    <property type="match status" value="1"/>
</dbReference>
<dbReference type="PANTHER" id="PTHR11361">
    <property type="entry name" value="DNA MISMATCH REPAIR PROTEIN MUTS FAMILY MEMBER"/>
    <property type="match status" value="1"/>
</dbReference>
<dbReference type="Gene3D" id="1.10.1420.10">
    <property type="match status" value="2"/>
</dbReference>
<dbReference type="Gene3D" id="3.40.50.300">
    <property type="entry name" value="P-loop containing nucleotide triphosphate hydrolases"/>
    <property type="match status" value="1"/>
</dbReference>
<dbReference type="GO" id="GO:0005524">
    <property type="term" value="F:ATP binding"/>
    <property type="evidence" value="ECO:0007669"/>
    <property type="project" value="UniProtKB-KW"/>
</dbReference>
<dbReference type="FunCoup" id="A0A4S2MJ05">
    <property type="interactions" value="336"/>
</dbReference>
<name>A0A4S2MJ05_9PEZI</name>
<evidence type="ECO:0000313" key="12">
    <source>
        <dbReference type="EMBL" id="TGZ76725.1"/>
    </source>
</evidence>
<evidence type="ECO:0000256" key="6">
    <source>
        <dbReference type="ARBA" id="ARBA00023254"/>
    </source>
</evidence>
<dbReference type="InterPro" id="IPR045076">
    <property type="entry name" value="MutS"/>
</dbReference>
<dbReference type="Pfam" id="PF00488">
    <property type="entry name" value="MutS_V"/>
    <property type="match status" value="1"/>
</dbReference>
<dbReference type="FunFam" id="3.40.50.300:FF:000870">
    <property type="entry name" value="MutS protein homolog 4"/>
    <property type="match status" value="1"/>
</dbReference>
<evidence type="ECO:0000259" key="11">
    <source>
        <dbReference type="PROSITE" id="PS00486"/>
    </source>
</evidence>
<comment type="subunit">
    <text evidence="7">Heterodimer consisting of MSH2-MSH3 (MutS beta). Forms a ternary complex with MutL alpha (MLH1-PMS1).</text>
</comment>
<feature type="compositionally biased region" description="Acidic residues" evidence="10">
    <location>
        <begin position="825"/>
        <end position="856"/>
    </location>
</feature>
<dbReference type="SMART" id="SM00533">
    <property type="entry name" value="MUTSd"/>
    <property type="match status" value="1"/>
</dbReference>
<dbReference type="PIRSF" id="PIRSF005813">
    <property type="entry name" value="MSH2"/>
    <property type="match status" value="1"/>
</dbReference>
<dbReference type="InterPro" id="IPR000432">
    <property type="entry name" value="DNA_mismatch_repair_MutS_C"/>
</dbReference>
<feature type="region of interest" description="Disordered" evidence="10">
    <location>
        <begin position="821"/>
        <end position="895"/>
    </location>
</feature>
<dbReference type="InParanoid" id="A0A4S2MJ05"/>